<dbReference type="AlphaFoldDB" id="A0A1L9QS87"/>
<proteinExistence type="predicted"/>
<dbReference type="Proteomes" id="UP000183940">
    <property type="component" value="Unassembled WGS sequence"/>
</dbReference>
<evidence type="ECO:0000313" key="2">
    <source>
        <dbReference type="Proteomes" id="UP000183940"/>
    </source>
</evidence>
<evidence type="ECO:0000313" key="1">
    <source>
        <dbReference type="EMBL" id="OJJ25538.1"/>
    </source>
</evidence>
<sequence>MLSSWLGSTLIELEFMSSLIKKSTDRPIATSLTQQSAPFASREPDRCGTPEGLKLLKRSYSRYPNELWLKKMTHSPDNGVIE</sequence>
<reference evidence="1" key="1">
    <citation type="submission" date="2016-10" db="EMBL/GenBank/DDBJ databases">
        <title>CRISPR-Cas defence system in Roseofilum reptotaenium: evidence of a bacteriophage-cyanobacterium arms race in the coral black band disease.</title>
        <authorList>
            <person name="Buerger P."/>
            <person name="Wood-Charlson E.M."/>
            <person name="Weynberg K.D."/>
            <person name="Willis B."/>
            <person name="Van Oppen M.J."/>
        </authorList>
    </citation>
    <scope>NUCLEOTIDE SEQUENCE [LARGE SCALE GENOMIC DNA]</scope>
    <source>
        <strain evidence="1">AO1-A</strain>
    </source>
</reference>
<name>A0A1L9QS87_9CYAN</name>
<dbReference type="STRING" id="1925591.BI308_11275"/>
<comment type="caution">
    <text evidence="1">The sequence shown here is derived from an EMBL/GenBank/DDBJ whole genome shotgun (WGS) entry which is preliminary data.</text>
</comment>
<accession>A0A1L9QS87</accession>
<protein>
    <submittedName>
        <fullName evidence="1">Uncharacterized protein</fullName>
    </submittedName>
</protein>
<dbReference type="EMBL" id="MLAW01000016">
    <property type="protein sequence ID" value="OJJ25538.1"/>
    <property type="molecule type" value="Genomic_DNA"/>
</dbReference>
<organism evidence="1 2">
    <name type="scientific">Roseofilum reptotaenium AO1-A</name>
    <dbReference type="NCBI Taxonomy" id="1925591"/>
    <lineage>
        <taxon>Bacteria</taxon>
        <taxon>Bacillati</taxon>
        <taxon>Cyanobacteriota</taxon>
        <taxon>Cyanophyceae</taxon>
        <taxon>Desertifilales</taxon>
        <taxon>Desertifilaceae</taxon>
        <taxon>Roseofilum</taxon>
    </lineage>
</organism>
<keyword evidence="2" id="KW-1185">Reference proteome</keyword>
<gene>
    <name evidence="1" type="ORF">BI308_11275</name>
</gene>